<dbReference type="Gene3D" id="3.20.20.70">
    <property type="entry name" value="Aldolase class I"/>
    <property type="match status" value="1"/>
</dbReference>
<evidence type="ECO:0000256" key="5">
    <source>
        <dbReference type="ARBA" id="ARBA00022723"/>
    </source>
</evidence>
<gene>
    <name evidence="10" type="ORF">BJ085DRAFT_36412</name>
</gene>
<name>A0A4P9ZUX2_9FUNG</name>
<accession>A0A4P9ZUX2</accession>
<dbReference type="EMBL" id="ML002608">
    <property type="protein sequence ID" value="RKP36711.1"/>
    <property type="molecule type" value="Genomic_DNA"/>
</dbReference>
<reference evidence="11" key="1">
    <citation type="journal article" date="2018" name="Nat. Microbiol.">
        <title>Leveraging single-cell genomics to expand the fungal tree of life.</title>
        <authorList>
            <person name="Ahrendt S.R."/>
            <person name="Quandt C.A."/>
            <person name="Ciobanu D."/>
            <person name="Clum A."/>
            <person name="Salamov A."/>
            <person name="Andreopoulos B."/>
            <person name="Cheng J.F."/>
            <person name="Woyke T."/>
            <person name="Pelin A."/>
            <person name="Henrissat B."/>
            <person name="Reynolds N.K."/>
            <person name="Benny G.L."/>
            <person name="Smith M.E."/>
            <person name="James T.Y."/>
            <person name="Grigoriev I.V."/>
        </authorList>
    </citation>
    <scope>NUCLEOTIDE SEQUENCE [LARGE SCALE GENOMIC DNA]</scope>
    <source>
        <strain evidence="11">RSA 468</strain>
    </source>
</reference>
<dbReference type="PROSITE" id="PS01305">
    <property type="entry name" value="MOAA_NIFB_PQQE"/>
    <property type="match status" value="1"/>
</dbReference>
<keyword evidence="6" id="KW-0408">Iron</keyword>
<evidence type="ECO:0000256" key="7">
    <source>
        <dbReference type="ARBA" id="ARBA00023014"/>
    </source>
</evidence>
<evidence type="ECO:0000313" key="11">
    <source>
        <dbReference type="Proteomes" id="UP000268162"/>
    </source>
</evidence>
<dbReference type="GO" id="GO:0051539">
    <property type="term" value="F:4 iron, 4 sulfur cluster binding"/>
    <property type="evidence" value="ECO:0007669"/>
    <property type="project" value="UniProtKB-KW"/>
</dbReference>
<comment type="pathway">
    <text evidence="2">Cofactor biosynthesis; molybdopterin biosynthesis.</text>
</comment>
<dbReference type="Proteomes" id="UP000268162">
    <property type="component" value="Unassembled WGS sequence"/>
</dbReference>
<keyword evidence="4" id="KW-0949">S-adenosyl-L-methionine</keyword>
<dbReference type="InterPro" id="IPR050105">
    <property type="entry name" value="MoCo_biosynth_MoaA/MoaC"/>
</dbReference>
<keyword evidence="11" id="KW-1185">Reference proteome</keyword>
<dbReference type="GO" id="GO:0061799">
    <property type="term" value="F:cyclic pyranopterin monophosphate synthase activity"/>
    <property type="evidence" value="ECO:0007669"/>
    <property type="project" value="TreeGrafter"/>
</dbReference>
<evidence type="ECO:0000256" key="9">
    <source>
        <dbReference type="SAM" id="MobiDB-lite"/>
    </source>
</evidence>
<evidence type="ECO:0000256" key="6">
    <source>
        <dbReference type="ARBA" id="ARBA00023004"/>
    </source>
</evidence>
<dbReference type="InterPro" id="IPR007197">
    <property type="entry name" value="rSAM"/>
</dbReference>
<dbReference type="SFLD" id="SFLDS00029">
    <property type="entry name" value="Radical_SAM"/>
    <property type="match status" value="1"/>
</dbReference>
<proteinExistence type="predicted"/>
<organism evidence="10 11">
    <name type="scientific">Dimargaris cristalligena</name>
    <dbReference type="NCBI Taxonomy" id="215637"/>
    <lineage>
        <taxon>Eukaryota</taxon>
        <taxon>Fungi</taxon>
        <taxon>Fungi incertae sedis</taxon>
        <taxon>Zoopagomycota</taxon>
        <taxon>Kickxellomycotina</taxon>
        <taxon>Dimargaritomycetes</taxon>
        <taxon>Dimargaritales</taxon>
        <taxon>Dimargaritaceae</taxon>
        <taxon>Dimargaris</taxon>
    </lineage>
</organism>
<dbReference type="SFLD" id="SFLDG01067">
    <property type="entry name" value="SPASM/twitch_domain_containing"/>
    <property type="match status" value="1"/>
</dbReference>
<dbReference type="GO" id="GO:0061798">
    <property type="term" value="F:GTP 3',8'-cyclase activity"/>
    <property type="evidence" value="ECO:0007669"/>
    <property type="project" value="TreeGrafter"/>
</dbReference>
<evidence type="ECO:0000256" key="1">
    <source>
        <dbReference type="ARBA" id="ARBA00001966"/>
    </source>
</evidence>
<dbReference type="PANTHER" id="PTHR22960:SF0">
    <property type="entry name" value="MOLYBDENUM COFACTOR BIOSYNTHESIS PROTEIN 1"/>
    <property type="match status" value="1"/>
</dbReference>
<sequence>MLKVRATLGTRVHRPAVVGLFSPNAYAQSSQHIVVDRPLRPLQPSHPQRRNHHTIPNTAPPTPPHSVPSADQGRSQAQIRIARIDADRPYPSGLPTLNDKYQRSHTYLRIALTERCNLRCTYCMPEEGVPLTPADNILRTEEIVYLARTFVREG</sequence>
<keyword evidence="5" id="KW-0479">Metal-binding</keyword>
<evidence type="ECO:0000256" key="2">
    <source>
        <dbReference type="ARBA" id="ARBA00005046"/>
    </source>
</evidence>
<keyword evidence="8" id="KW-0501">Molybdenum cofactor biosynthesis</keyword>
<evidence type="ECO:0000256" key="8">
    <source>
        <dbReference type="ARBA" id="ARBA00023150"/>
    </source>
</evidence>
<dbReference type="STRING" id="215637.A0A4P9ZUX2"/>
<keyword evidence="7" id="KW-0411">Iron-sulfur</keyword>
<dbReference type="PANTHER" id="PTHR22960">
    <property type="entry name" value="MOLYBDOPTERIN COFACTOR SYNTHESIS PROTEIN A"/>
    <property type="match status" value="1"/>
</dbReference>
<keyword evidence="3" id="KW-0004">4Fe-4S</keyword>
<evidence type="ECO:0000256" key="3">
    <source>
        <dbReference type="ARBA" id="ARBA00022485"/>
    </source>
</evidence>
<protein>
    <recommendedName>
        <fullName evidence="12">Radical SAM core domain-containing protein</fullName>
    </recommendedName>
</protein>
<dbReference type="AlphaFoldDB" id="A0A4P9ZUX2"/>
<feature type="region of interest" description="Disordered" evidence="9">
    <location>
        <begin position="40"/>
        <end position="76"/>
    </location>
</feature>
<evidence type="ECO:0000256" key="4">
    <source>
        <dbReference type="ARBA" id="ARBA00022691"/>
    </source>
</evidence>
<dbReference type="InterPro" id="IPR000385">
    <property type="entry name" value="MoaA_NifB_PqqE_Fe-S-bd_CS"/>
</dbReference>
<feature type="non-terminal residue" evidence="10">
    <location>
        <position position="154"/>
    </location>
</feature>
<comment type="cofactor">
    <cofactor evidence="1">
        <name>[4Fe-4S] cluster</name>
        <dbReference type="ChEBI" id="CHEBI:49883"/>
    </cofactor>
</comment>
<dbReference type="SUPFAM" id="SSF102114">
    <property type="entry name" value="Radical SAM enzymes"/>
    <property type="match status" value="1"/>
</dbReference>
<evidence type="ECO:0008006" key="12">
    <source>
        <dbReference type="Google" id="ProtNLM"/>
    </source>
</evidence>
<dbReference type="GO" id="GO:0046872">
    <property type="term" value="F:metal ion binding"/>
    <property type="evidence" value="ECO:0007669"/>
    <property type="project" value="UniProtKB-KW"/>
</dbReference>
<dbReference type="InterPro" id="IPR013785">
    <property type="entry name" value="Aldolase_TIM"/>
</dbReference>
<dbReference type="InterPro" id="IPR058240">
    <property type="entry name" value="rSAM_sf"/>
</dbReference>
<dbReference type="GO" id="GO:0006777">
    <property type="term" value="P:Mo-molybdopterin cofactor biosynthetic process"/>
    <property type="evidence" value="ECO:0007669"/>
    <property type="project" value="UniProtKB-KW"/>
</dbReference>
<evidence type="ECO:0000313" key="10">
    <source>
        <dbReference type="EMBL" id="RKP36711.1"/>
    </source>
</evidence>